<reference evidence="2" key="1">
    <citation type="submission" date="2020-10" db="EMBL/GenBank/DDBJ databases">
        <authorList>
            <person name="Gilroy R."/>
        </authorList>
    </citation>
    <scope>NUCLEOTIDE SEQUENCE</scope>
    <source>
        <strain evidence="2">2478</strain>
    </source>
</reference>
<reference evidence="2" key="2">
    <citation type="journal article" date="2021" name="PeerJ">
        <title>Extensive microbial diversity within the chicken gut microbiome revealed by metagenomics and culture.</title>
        <authorList>
            <person name="Gilroy R."/>
            <person name="Ravi A."/>
            <person name="Getino M."/>
            <person name="Pursley I."/>
            <person name="Horton D.L."/>
            <person name="Alikhan N.F."/>
            <person name="Baker D."/>
            <person name="Gharbi K."/>
            <person name="Hall N."/>
            <person name="Watson M."/>
            <person name="Adriaenssens E.M."/>
            <person name="Foster-Nyarko E."/>
            <person name="Jarju S."/>
            <person name="Secka A."/>
            <person name="Antonio M."/>
            <person name="Oren A."/>
            <person name="Chaudhuri R.R."/>
            <person name="La Ragione R."/>
            <person name="Hildebrand F."/>
            <person name="Pallen M.J."/>
        </authorList>
    </citation>
    <scope>NUCLEOTIDE SEQUENCE</scope>
    <source>
        <strain evidence="2">2478</strain>
    </source>
</reference>
<accession>A0A9D9IUZ8</accession>
<protein>
    <submittedName>
        <fullName evidence="2">Uncharacterized protein</fullName>
    </submittedName>
</protein>
<feature type="chain" id="PRO_5039066923" evidence="1">
    <location>
        <begin position="21"/>
        <end position="294"/>
    </location>
</feature>
<dbReference type="Proteomes" id="UP000823771">
    <property type="component" value="Unassembled WGS sequence"/>
</dbReference>
<dbReference type="Gene3D" id="2.60.40.2630">
    <property type="match status" value="1"/>
</dbReference>
<organism evidence="2 3">
    <name type="scientific">Candidatus Cryptobacteroides excrementipullorum</name>
    <dbReference type="NCBI Taxonomy" id="2840761"/>
    <lineage>
        <taxon>Bacteria</taxon>
        <taxon>Pseudomonadati</taxon>
        <taxon>Bacteroidota</taxon>
        <taxon>Bacteroidia</taxon>
        <taxon>Bacteroidales</taxon>
        <taxon>Candidatus Cryptobacteroides</taxon>
    </lineage>
</organism>
<dbReference type="EMBL" id="JADILZ010000030">
    <property type="protein sequence ID" value="MBO8477958.1"/>
    <property type="molecule type" value="Genomic_DNA"/>
</dbReference>
<evidence type="ECO:0000256" key="1">
    <source>
        <dbReference type="SAM" id="SignalP"/>
    </source>
</evidence>
<keyword evidence="1" id="KW-0732">Signal</keyword>
<name>A0A9D9IUZ8_9BACT</name>
<gene>
    <name evidence="2" type="ORF">IAB80_03605</name>
</gene>
<evidence type="ECO:0000313" key="3">
    <source>
        <dbReference type="Proteomes" id="UP000823771"/>
    </source>
</evidence>
<comment type="caution">
    <text evidence="2">The sequence shown here is derived from an EMBL/GenBank/DDBJ whole genome shotgun (WGS) entry which is preliminary data.</text>
</comment>
<feature type="signal peptide" evidence="1">
    <location>
        <begin position="1"/>
        <end position="20"/>
    </location>
</feature>
<proteinExistence type="predicted"/>
<dbReference type="PROSITE" id="PS51257">
    <property type="entry name" value="PROKAR_LIPOPROTEIN"/>
    <property type="match status" value="1"/>
</dbReference>
<evidence type="ECO:0000313" key="2">
    <source>
        <dbReference type="EMBL" id="MBO8477958.1"/>
    </source>
</evidence>
<sequence length="294" mass="31788">MNIIRLLAISAAAASGVLSASCTKEETGHKTPSETKVTARLAGFEGESQWTGEDGTVTGLQACLFEDGRISRTYSGLTLTGGACEIQVDSRSGNLYLMAGTEGLIDLAQLQDRGITEEEWLKKEISDKDGRPVHFFSGSVSLSPGTQAEIPASLRRGVARFDLQIRTAGETSVSRVTLKNAARSAFLFPIKDTFSPEGVSRNSLSSEFREPLTSDTKAVLYVYEQANDGIEIEVEATVDGKPVVLTRPLSGDLKRNTIYTVTVRKDTIDISIEVSFEDWEEGTDTELVPGLRGL</sequence>
<dbReference type="AlphaFoldDB" id="A0A9D9IUZ8"/>